<evidence type="ECO:0000256" key="3">
    <source>
        <dbReference type="ARBA" id="ARBA00022448"/>
    </source>
</evidence>
<evidence type="ECO:0000256" key="6">
    <source>
        <dbReference type="ARBA" id="ARBA00022989"/>
    </source>
</evidence>
<evidence type="ECO:0000256" key="4">
    <source>
        <dbReference type="ARBA" id="ARBA00022475"/>
    </source>
</evidence>
<protein>
    <submittedName>
        <fullName evidence="9">AzlC family ABC transporter permease</fullName>
    </submittedName>
</protein>
<dbReference type="AlphaFoldDB" id="A0A9D1FB79"/>
<dbReference type="GO" id="GO:1903785">
    <property type="term" value="P:L-valine transmembrane transport"/>
    <property type="evidence" value="ECO:0007669"/>
    <property type="project" value="TreeGrafter"/>
</dbReference>
<comment type="similarity">
    <text evidence="2">Belongs to the AzlC family.</text>
</comment>
<dbReference type="PANTHER" id="PTHR34979:SF1">
    <property type="entry name" value="INNER MEMBRANE PROTEIN YGAZ"/>
    <property type="match status" value="1"/>
</dbReference>
<evidence type="ECO:0000256" key="7">
    <source>
        <dbReference type="ARBA" id="ARBA00023136"/>
    </source>
</evidence>
<feature type="transmembrane region" description="Helical" evidence="8">
    <location>
        <begin position="37"/>
        <end position="59"/>
    </location>
</feature>
<reference evidence="9" key="1">
    <citation type="submission" date="2020-10" db="EMBL/GenBank/DDBJ databases">
        <authorList>
            <person name="Gilroy R."/>
        </authorList>
    </citation>
    <scope>NUCLEOTIDE SEQUENCE</scope>
    <source>
        <strain evidence="9">ChiBcec16-1751</strain>
    </source>
</reference>
<keyword evidence="7 8" id="KW-0472">Membrane</keyword>
<dbReference type="GO" id="GO:0005886">
    <property type="term" value="C:plasma membrane"/>
    <property type="evidence" value="ECO:0007669"/>
    <property type="project" value="UniProtKB-SubCell"/>
</dbReference>
<keyword evidence="3" id="KW-0813">Transport</keyword>
<dbReference type="Proteomes" id="UP000886741">
    <property type="component" value="Unassembled WGS sequence"/>
</dbReference>
<evidence type="ECO:0000256" key="5">
    <source>
        <dbReference type="ARBA" id="ARBA00022692"/>
    </source>
</evidence>
<name>A0A9D1FB79_9FIRM</name>
<gene>
    <name evidence="9" type="ORF">IAA83_10485</name>
</gene>
<keyword evidence="6 8" id="KW-1133">Transmembrane helix</keyword>
<feature type="transmembrane region" description="Helical" evidence="8">
    <location>
        <begin position="128"/>
        <end position="150"/>
    </location>
</feature>
<evidence type="ECO:0000313" key="9">
    <source>
        <dbReference type="EMBL" id="HIS65774.1"/>
    </source>
</evidence>
<sequence>MRELRYGLKQTFPIFFTYLFMGVAFGVMMAKAGYGPLWSLASAFFVYAGSLQFVMVPLLQAHTPLLTMAVMAFFINARHIFYGVGMIDRFRTMGWRFPYMVFSLTDETYSVLCSIQHPKGLDRQRADFFIALCDHCYWMAGCFLGGWAGALLPVELTGIDFSATAFFVVVAVNQWRQYPSKLPALSGLCSVVVFYLLLGPDYFLIPALSVSLVVLIVRRRSVQAKLEAYYGK</sequence>
<feature type="transmembrane region" description="Helical" evidence="8">
    <location>
        <begin position="65"/>
        <end position="87"/>
    </location>
</feature>
<feature type="transmembrane region" description="Helical" evidence="8">
    <location>
        <begin position="204"/>
        <end position="222"/>
    </location>
</feature>
<organism evidence="9 10">
    <name type="scientific">Candidatus Avoscillospira avistercoris</name>
    <dbReference type="NCBI Taxonomy" id="2840707"/>
    <lineage>
        <taxon>Bacteria</taxon>
        <taxon>Bacillati</taxon>
        <taxon>Bacillota</taxon>
        <taxon>Clostridia</taxon>
        <taxon>Eubacteriales</taxon>
        <taxon>Oscillospiraceae</taxon>
        <taxon>Oscillospiraceae incertae sedis</taxon>
        <taxon>Candidatus Avoscillospira</taxon>
    </lineage>
</organism>
<evidence type="ECO:0000313" key="10">
    <source>
        <dbReference type="Proteomes" id="UP000886741"/>
    </source>
</evidence>
<comment type="subcellular location">
    <subcellularLocation>
        <location evidence="1">Cell membrane</location>
        <topology evidence="1">Multi-pass membrane protein</topology>
    </subcellularLocation>
</comment>
<evidence type="ECO:0000256" key="2">
    <source>
        <dbReference type="ARBA" id="ARBA00010735"/>
    </source>
</evidence>
<keyword evidence="4" id="KW-1003">Cell membrane</keyword>
<feature type="transmembrane region" description="Helical" evidence="8">
    <location>
        <begin position="12"/>
        <end position="30"/>
    </location>
</feature>
<dbReference type="PANTHER" id="PTHR34979">
    <property type="entry name" value="INNER MEMBRANE PROTEIN YGAZ"/>
    <property type="match status" value="1"/>
</dbReference>
<accession>A0A9D1FB79</accession>
<dbReference type="Pfam" id="PF03591">
    <property type="entry name" value="AzlC"/>
    <property type="match status" value="1"/>
</dbReference>
<comment type="caution">
    <text evidence="9">The sequence shown here is derived from an EMBL/GenBank/DDBJ whole genome shotgun (WGS) entry which is preliminary data.</text>
</comment>
<reference evidence="9" key="2">
    <citation type="journal article" date="2021" name="PeerJ">
        <title>Extensive microbial diversity within the chicken gut microbiome revealed by metagenomics and culture.</title>
        <authorList>
            <person name="Gilroy R."/>
            <person name="Ravi A."/>
            <person name="Getino M."/>
            <person name="Pursley I."/>
            <person name="Horton D.L."/>
            <person name="Alikhan N.F."/>
            <person name="Baker D."/>
            <person name="Gharbi K."/>
            <person name="Hall N."/>
            <person name="Watson M."/>
            <person name="Adriaenssens E.M."/>
            <person name="Foster-Nyarko E."/>
            <person name="Jarju S."/>
            <person name="Secka A."/>
            <person name="Antonio M."/>
            <person name="Oren A."/>
            <person name="Chaudhuri R.R."/>
            <person name="La Ragione R."/>
            <person name="Hildebrand F."/>
            <person name="Pallen M.J."/>
        </authorList>
    </citation>
    <scope>NUCLEOTIDE SEQUENCE</scope>
    <source>
        <strain evidence="9">ChiBcec16-1751</strain>
    </source>
</reference>
<proteinExistence type="inferred from homology"/>
<dbReference type="InterPro" id="IPR011606">
    <property type="entry name" value="Brnchd-chn_aa_trnsp_permease"/>
</dbReference>
<dbReference type="EMBL" id="DVJJ01000162">
    <property type="protein sequence ID" value="HIS65774.1"/>
    <property type="molecule type" value="Genomic_DNA"/>
</dbReference>
<evidence type="ECO:0000256" key="8">
    <source>
        <dbReference type="SAM" id="Phobius"/>
    </source>
</evidence>
<keyword evidence="5 8" id="KW-0812">Transmembrane</keyword>
<evidence type="ECO:0000256" key="1">
    <source>
        <dbReference type="ARBA" id="ARBA00004651"/>
    </source>
</evidence>